<sequence length="177" mass="20010">MEVFLETARLVLRPVGHADVAALVELDSDPEVMRFLTGGRPTPRAEVEARMLAGGFYLAAEKATGKFVGWFEFRLCEAGTELGYRLRRQAWGKGYATEGARALVDKGFRELGVERVVGYTMTVNRASRRVLEKAGLRYVRTFHPEWPDPIAGAEQGDVEYALLRHDWQRQRPDDVKL</sequence>
<evidence type="ECO:0000259" key="1">
    <source>
        <dbReference type="PROSITE" id="PS51186"/>
    </source>
</evidence>
<reference evidence="2 3" key="1">
    <citation type="submission" date="2019-07" db="EMBL/GenBank/DDBJ databases">
        <title>New species of Amycolatopsis and Streptomyces.</title>
        <authorList>
            <person name="Duangmal K."/>
            <person name="Teo W.F.A."/>
            <person name="Lipun K."/>
        </authorList>
    </citation>
    <scope>NUCLEOTIDE SEQUENCE [LARGE SCALE GENOMIC DNA]</scope>
    <source>
        <strain evidence="2 3">JCM 30562</strain>
    </source>
</reference>
<keyword evidence="2" id="KW-0808">Transferase</keyword>
<dbReference type="InterPro" id="IPR051531">
    <property type="entry name" value="N-acetyltransferase"/>
</dbReference>
<dbReference type="PROSITE" id="PS51186">
    <property type="entry name" value="GNAT"/>
    <property type="match status" value="1"/>
</dbReference>
<comment type="caution">
    <text evidence="2">The sequence shown here is derived from an EMBL/GenBank/DDBJ whole genome shotgun (WGS) entry which is preliminary data.</text>
</comment>
<dbReference type="InterPro" id="IPR016181">
    <property type="entry name" value="Acyl_CoA_acyltransferase"/>
</dbReference>
<dbReference type="AlphaFoldDB" id="A0A558AE78"/>
<dbReference type="OrthoDB" id="3533156at2"/>
<dbReference type="EMBL" id="VJZA01000017">
    <property type="protein sequence ID" value="TVT22562.1"/>
    <property type="molecule type" value="Genomic_DNA"/>
</dbReference>
<gene>
    <name evidence="2" type="ORF">FNH06_13150</name>
</gene>
<keyword evidence="3" id="KW-1185">Reference proteome</keyword>
<dbReference type="PANTHER" id="PTHR43792:SF16">
    <property type="entry name" value="N-ACETYLTRANSFERASE DOMAIN-CONTAINING PROTEIN"/>
    <property type="match status" value="1"/>
</dbReference>
<evidence type="ECO:0000313" key="3">
    <source>
        <dbReference type="Proteomes" id="UP000318578"/>
    </source>
</evidence>
<organism evidence="2 3">
    <name type="scientific">Amycolatopsis acidiphila</name>
    <dbReference type="NCBI Taxonomy" id="715473"/>
    <lineage>
        <taxon>Bacteria</taxon>
        <taxon>Bacillati</taxon>
        <taxon>Actinomycetota</taxon>
        <taxon>Actinomycetes</taxon>
        <taxon>Pseudonocardiales</taxon>
        <taxon>Pseudonocardiaceae</taxon>
        <taxon>Amycolatopsis</taxon>
    </lineage>
</organism>
<dbReference type="RefSeq" id="WP_144638028.1">
    <property type="nucleotide sequence ID" value="NZ_BNAX01000007.1"/>
</dbReference>
<proteinExistence type="predicted"/>
<dbReference type="Gene3D" id="3.40.630.30">
    <property type="match status" value="1"/>
</dbReference>
<dbReference type="Pfam" id="PF13302">
    <property type="entry name" value="Acetyltransf_3"/>
    <property type="match status" value="1"/>
</dbReference>
<feature type="domain" description="N-acetyltransferase" evidence="1">
    <location>
        <begin position="10"/>
        <end position="165"/>
    </location>
</feature>
<dbReference type="SUPFAM" id="SSF55729">
    <property type="entry name" value="Acyl-CoA N-acyltransferases (Nat)"/>
    <property type="match status" value="1"/>
</dbReference>
<name>A0A558AE78_9PSEU</name>
<protein>
    <submittedName>
        <fullName evidence="2">GNAT family N-acetyltransferase</fullName>
    </submittedName>
</protein>
<dbReference type="GO" id="GO:0016747">
    <property type="term" value="F:acyltransferase activity, transferring groups other than amino-acyl groups"/>
    <property type="evidence" value="ECO:0007669"/>
    <property type="project" value="InterPro"/>
</dbReference>
<dbReference type="PANTHER" id="PTHR43792">
    <property type="entry name" value="GNAT FAMILY, PUTATIVE (AFU_ORTHOLOGUE AFUA_3G00765)-RELATED-RELATED"/>
    <property type="match status" value="1"/>
</dbReference>
<accession>A0A558AE78</accession>
<dbReference type="Proteomes" id="UP000318578">
    <property type="component" value="Unassembled WGS sequence"/>
</dbReference>
<evidence type="ECO:0000313" key="2">
    <source>
        <dbReference type="EMBL" id="TVT22562.1"/>
    </source>
</evidence>
<dbReference type="InterPro" id="IPR000182">
    <property type="entry name" value="GNAT_dom"/>
</dbReference>